<dbReference type="EMBL" id="BAABDT010000006">
    <property type="protein sequence ID" value="GAA3748909.1"/>
    <property type="molecule type" value="Genomic_DNA"/>
</dbReference>
<sequence>MEFYLSTSPELLKIEQKDIIVLNHDNWDDWFRFETVYRITYFNSSGEAFLIGSTKIGQVNMVSGQRSPNLPDNFYDLNEEFFSLGQDSSYYERLNSYGEDFRFSVLNALRDIALKEETYKVAKTQFVTSRSLMRDVSSVSVEGQFRRLAQGISILTEYNFTFTIPGYTRNQEEITLDFHVKPKSNPPTNIHVIIGRNGVGKTHLFTNIVMSLLEITPPARVKRGKFSTTDTIDIANLFANLISVSFSAFDELQALNEERANKRLKYSYIGLKRFPTNKNKDQKLPPKSPIILKNEFVRSVEKCIIGAKNSRWISALRILESDPIFAEAEVSKIAKLSIDDEFEEISGTLFHKLSSGHKIVLLTITKLVETLEEKSLVLLDEPEAYLHPPLLSSFVRALSELLTKRNAVAIIGTHSPVVLQEVPRSCVWKLRRQGAFARAERLEIESFGENVGVLTQEIFGLEVTDAGFHTMLKKIADSSLSYDDAISSLEGQLGMEGKSILRNLLHNKE</sequence>
<reference evidence="3" key="1">
    <citation type="journal article" date="2019" name="Int. J. Syst. Evol. Microbiol.">
        <title>The Global Catalogue of Microorganisms (GCM) 10K type strain sequencing project: providing services to taxonomists for standard genome sequencing and annotation.</title>
        <authorList>
            <consortium name="The Broad Institute Genomics Platform"/>
            <consortium name="The Broad Institute Genome Sequencing Center for Infectious Disease"/>
            <person name="Wu L."/>
            <person name="Ma J."/>
        </authorList>
    </citation>
    <scope>NUCLEOTIDE SEQUENCE [LARGE SCALE GENOMIC DNA]</scope>
    <source>
        <strain evidence="3">JCM 17336</strain>
    </source>
</reference>
<name>A0ABP7FWE6_9FLAO</name>
<evidence type="ECO:0000259" key="1">
    <source>
        <dbReference type="Pfam" id="PF13304"/>
    </source>
</evidence>
<dbReference type="PANTHER" id="PTHR43581">
    <property type="entry name" value="ATP/GTP PHOSPHATASE"/>
    <property type="match status" value="1"/>
</dbReference>
<protein>
    <submittedName>
        <fullName evidence="2">AAA family ATPase</fullName>
    </submittedName>
</protein>
<evidence type="ECO:0000313" key="2">
    <source>
        <dbReference type="EMBL" id="GAA3748909.1"/>
    </source>
</evidence>
<dbReference type="Proteomes" id="UP001501367">
    <property type="component" value="Unassembled WGS sequence"/>
</dbReference>
<dbReference type="PANTHER" id="PTHR43581:SF4">
    <property type="entry name" value="ATP_GTP PHOSPHATASE"/>
    <property type="match status" value="1"/>
</dbReference>
<comment type="caution">
    <text evidence="2">The sequence shown here is derived from an EMBL/GenBank/DDBJ whole genome shotgun (WGS) entry which is preliminary data.</text>
</comment>
<dbReference type="RefSeq" id="WP_278020843.1">
    <property type="nucleotide sequence ID" value="NZ_BAABDT010000006.1"/>
</dbReference>
<dbReference type="InterPro" id="IPR051396">
    <property type="entry name" value="Bact_Antivir_Def_Nuclease"/>
</dbReference>
<dbReference type="SUPFAM" id="SSF52540">
    <property type="entry name" value="P-loop containing nucleoside triphosphate hydrolases"/>
    <property type="match status" value="1"/>
</dbReference>
<feature type="domain" description="ATPase AAA-type core" evidence="1">
    <location>
        <begin position="338"/>
        <end position="419"/>
    </location>
</feature>
<evidence type="ECO:0000313" key="3">
    <source>
        <dbReference type="Proteomes" id="UP001501367"/>
    </source>
</evidence>
<keyword evidence="3" id="KW-1185">Reference proteome</keyword>
<dbReference type="InterPro" id="IPR027417">
    <property type="entry name" value="P-loop_NTPase"/>
</dbReference>
<proteinExistence type="predicted"/>
<dbReference type="Gene3D" id="3.40.50.300">
    <property type="entry name" value="P-loop containing nucleotide triphosphate hydrolases"/>
    <property type="match status" value="1"/>
</dbReference>
<gene>
    <name evidence="2" type="ORF">GCM10022422_36890</name>
</gene>
<organism evidence="2 3">
    <name type="scientific">Flavobacterium ginsengisoli</name>
    <dbReference type="NCBI Taxonomy" id="871694"/>
    <lineage>
        <taxon>Bacteria</taxon>
        <taxon>Pseudomonadati</taxon>
        <taxon>Bacteroidota</taxon>
        <taxon>Flavobacteriia</taxon>
        <taxon>Flavobacteriales</taxon>
        <taxon>Flavobacteriaceae</taxon>
        <taxon>Flavobacterium</taxon>
    </lineage>
</organism>
<accession>A0ABP7FWE6</accession>
<dbReference type="InterPro" id="IPR003959">
    <property type="entry name" value="ATPase_AAA_core"/>
</dbReference>
<dbReference type="Pfam" id="PF13304">
    <property type="entry name" value="AAA_21"/>
    <property type="match status" value="1"/>
</dbReference>